<organism evidence="1 2">
    <name type="scientific">Paenibacillus algicola</name>
    <dbReference type="NCBI Taxonomy" id="2565926"/>
    <lineage>
        <taxon>Bacteria</taxon>
        <taxon>Bacillati</taxon>
        <taxon>Bacillota</taxon>
        <taxon>Bacilli</taxon>
        <taxon>Bacillales</taxon>
        <taxon>Paenibacillaceae</taxon>
        <taxon>Paenibacillus</taxon>
    </lineage>
</organism>
<accession>A0A4P8XG45</accession>
<gene>
    <name evidence="1" type="ORF">E6C60_0680</name>
</gene>
<evidence type="ECO:0000313" key="2">
    <source>
        <dbReference type="Proteomes" id="UP000300879"/>
    </source>
</evidence>
<keyword evidence="2" id="KW-1185">Reference proteome</keyword>
<dbReference type="EMBL" id="CP040396">
    <property type="protein sequence ID" value="QCT01402.1"/>
    <property type="molecule type" value="Genomic_DNA"/>
</dbReference>
<evidence type="ECO:0000313" key="1">
    <source>
        <dbReference type="EMBL" id="QCT01402.1"/>
    </source>
</evidence>
<sequence>MRPKDTFLEIIIEITKGTVPKEKLFLLDWVDFFYFVKRQKITPLVFNGISHLIPDDCKTLWEDEYNKIIRKIDVLCENVKNISRLFEQNNVPSIIIKGMPLSVMIYGSEYDRASGDIDILLEEQYIPVASSILTNNSYVHACGRPDPYVINNSEIELLPFPIYKQHNNHELFEFIKIGEDSSSIDVFVELGRYLHSTIKDQKFIKSFIDSKMSVNISGTLINTTNLEHTLIYLCENAYTDSLLNSPRLKDFVDIFYFIRKYETKINYNEFSRLLKQYNIVDKVGLALQYTYDIFNDKSVLMLIGLLKSLPLQVGESRYWLIDEQKEAILSLLFESSSERSERQVRILKDRCFSSRNENFCAPFIVPQKEDGKEPWNESPFLEVVDGKYGFAFSILPTFDNEFLYFLFKVEEKLFHNLGKFEVKFSLIDNTPEKITLIDYWITSDNGEIVYRNESERYVIEPMNHCGEGFVLLKINLPLIMIGHRYGSNIAKIAFCATIVEQIYGPITHTLALDTWDIEFWESPPILEVNIVDLPLINY</sequence>
<dbReference type="InterPro" id="IPR039498">
    <property type="entry name" value="NTP_transf_5"/>
</dbReference>
<dbReference type="AlphaFoldDB" id="A0A4P8XG45"/>
<protein>
    <submittedName>
        <fullName evidence="1">Uncharacterized protein</fullName>
    </submittedName>
</protein>
<dbReference type="Pfam" id="PF14907">
    <property type="entry name" value="NTP_transf_5"/>
    <property type="match status" value="1"/>
</dbReference>
<name>A0A4P8XG45_9BACL</name>
<proteinExistence type="predicted"/>
<dbReference type="Proteomes" id="UP000300879">
    <property type="component" value="Chromosome"/>
</dbReference>
<dbReference type="KEGG" id="palo:E6C60_0680"/>
<dbReference type="RefSeq" id="WP_175415171.1">
    <property type="nucleotide sequence ID" value="NZ_CP040396.1"/>
</dbReference>
<reference evidence="1 2" key="1">
    <citation type="submission" date="2019-05" db="EMBL/GenBank/DDBJ databases">
        <authorList>
            <person name="Chen C."/>
        </authorList>
    </citation>
    <scope>NUCLEOTIDE SEQUENCE [LARGE SCALE GENOMIC DNA]</scope>
    <source>
        <strain evidence="1 2">HB172198</strain>
    </source>
</reference>